<comment type="caution">
    <text evidence="2">The sequence shown here is derived from an EMBL/GenBank/DDBJ whole genome shotgun (WGS) entry which is preliminary data.</text>
</comment>
<accession>A0A090MLE1</accession>
<organism evidence="2 3">
    <name type="scientific">Afipia felis</name>
    <name type="common">Cat scratch disease bacillus</name>
    <dbReference type="NCBI Taxonomy" id="1035"/>
    <lineage>
        <taxon>Bacteria</taxon>
        <taxon>Pseudomonadati</taxon>
        <taxon>Pseudomonadota</taxon>
        <taxon>Alphaproteobacteria</taxon>
        <taxon>Hyphomicrobiales</taxon>
        <taxon>Nitrobacteraceae</taxon>
        <taxon>Afipia</taxon>
    </lineage>
</organism>
<name>A0A090MLE1_AFIFE</name>
<evidence type="ECO:0000313" key="3">
    <source>
        <dbReference type="Proteomes" id="UP000035762"/>
    </source>
</evidence>
<reference evidence="2 3" key="1">
    <citation type="journal article" date="2014" name="Genome Announc.">
        <title>Genome Sequence of Afipia felis Strain 76713, Isolated in Hospital Water Using an Amoeba Co-Culture Procedure.</title>
        <authorList>
            <person name="Benamar S."/>
            <person name="La Scola B."/>
            <person name="Croce O."/>
        </authorList>
    </citation>
    <scope>NUCLEOTIDE SEQUENCE [LARGE SCALE GENOMIC DNA]</scope>
    <source>
        <strain evidence="2 3">76713</strain>
    </source>
</reference>
<gene>
    <name evidence="2" type="ORF">BN961_01640</name>
</gene>
<dbReference type="RefSeq" id="WP_048756204.1">
    <property type="nucleotide sequence ID" value="NZ_CCAZ020000001.1"/>
</dbReference>
<keyword evidence="3" id="KW-1185">Reference proteome</keyword>
<feature type="chain" id="PRO_5001860558" evidence="1">
    <location>
        <begin position="22"/>
        <end position="79"/>
    </location>
</feature>
<feature type="signal peptide" evidence="1">
    <location>
        <begin position="1"/>
        <end position="21"/>
    </location>
</feature>
<dbReference type="InterPro" id="IPR046565">
    <property type="entry name" value="DUF6719"/>
</dbReference>
<dbReference type="EMBL" id="CCAZ020000001">
    <property type="protein sequence ID" value="CEG08226.1"/>
    <property type="molecule type" value="Genomic_DNA"/>
</dbReference>
<dbReference type="Proteomes" id="UP000035762">
    <property type="component" value="Unassembled WGS sequence"/>
</dbReference>
<dbReference type="OrthoDB" id="7960998at2"/>
<evidence type="ECO:0000256" key="1">
    <source>
        <dbReference type="SAM" id="SignalP"/>
    </source>
</evidence>
<keyword evidence="1" id="KW-0732">Signal</keyword>
<dbReference type="AlphaFoldDB" id="A0A090MLE1"/>
<proteinExistence type="predicted"/>
<protein>
    <submittedName>
        <fullName evidence="2">Uncharacterized protein</fullName>
    </submittedName>
</protein>
<evidence type="ECO:0000313" key="2">
    <source>
        <dbReference type="EMBL" id="CEG08226.1"/>
    </source>
</evidence>
<dbReference type="Pfam" id="PF20477">
    <property type="entry name" value="DUF6719"/>
    <property type="match status" value="1"/>
</dbReference>
<sequence length="79" mass="8467">MRAGLILTTLAFVAWMVPASAEIVSRESDIASIRLGQRIWVDDGSCKAGEIKQITGTKLTPQGVGTVKQCVSRKGPRPN</sequence>
<dbReference type="STRING" id="1035.BN961_01640"/>